<dbReference type="GO" id="GO:0005737">
    <property type="term" value="C:cytoplasm"/>
    <property type="evidence" value="ECO:0007669"/>
    <property type="project" value="TreeGrafter"/>
</dbReference>
<feature type="binding site" evidence="10">
    <location>
        <position position="25"/>
    </location>
    <ligand>
        <name>phosphate</name>
        <dbReference type="ChEBI" id="CHEBI:43474"/>
    </ligand>
</feature>
<dbReference type="PIRSF" id="PIRSF000477">
    <property type="entry name" value="PurNPase"/>
    <property type="match status" value="1"/>
</dbReference>
<dbReference type="EC" id="2.4.2.1" evidence="4 9"/>
<evidence type="ECO:0000256" key="3">
    <source>
        <dbReference type="ARBA" id="ARBA00011233"/>
    </source>
</evidence>
<dbReference type="InterPro" id="IPR035994">
    <property type="entry name" value="Nucleoside_phosphorylase_sf"/>
</dbReference>
<dbReference type="RefSeq" id="WP_060719333.1">
    <property type="nucleotide sequence ID" value="NZ_CP055265.1"/>
</dbReference>
<dbReference type="AlphaFoldDB" id="A0A368NWK6"/>
<dbReference type="Pfam" id="PF01048">
    <property type="entry name" value="PNP_UDP_1"/>
    <property type="match status" value="1"/>
</dbReference>
<dbReference type="GO" id="GO:0009116">
    <property type="term" value="P:nucleoside metabolic process"/>
    <property type="evidence" value="ECO:0007669"/>
    <property type="project" value="InterPro"/>
</dbReference>
<proteinExistence type="inferred from homology"/>
<evidence type="ECO:0000256" key="1">
    <source>
        <dbReference type="ARBA" id="ARBA00005058"/>
    </source>
</evidence>
<dbReference type="EMBL" id="QUSG01000004">
    <property type="protein sequence ID" value="KAA3528382.1"/>
    <property type="molecule type" value="Genomic_DNA"/>
</dbReference>
<feature type="binding site" evidence="10">
    <location>
        <position position="56"/>
    </location>
    <ligand>
        <name>phosphate</name>
        <dbReference type="ChEBI" id="CHEBI:43474"/>
    </ligand>
</feature>
<comment type="subunit">
    <text evidence="3">Homotrimer.</text>
</comment>
<keyword evidence="7 9" id="KW-0808">Transferase</keyword>
<evidence type="ECO:0000259" key="11">
    <source>
        <dbReference type="Pfam" id="PF01048"/>
    </source>
</evidence>
<evidence type="ECO:0000313" key="13">
    <source>
        <dbReference type="Proteomes" id="UP000436911"/>
    </source>
</evidence>
<dbReference type="NCBIfam" id="TIGR01698">
    <property type="entry name" value="PUNP"/>
    <property type="match status" value="1"/>
</dbReference>
<name>A0A368NWK6_AGRVI</name>
<evidence type="ECO:0000256" key="9">
    <source>
        <dbReference type="PIRNR" id="PIRNR000477"/>
    </source>
</evidence>
<accession>A0A368NWK6</accession>
<comment type="function">
    <text evidence="9">The purine nucleoside phosphorylases catalyze the phosphorolytic breakdown of the N-glycosidic bond in the beta-(deoxy)ribonucleoside molecules, with the formation of the corresponding free purine bases and pentose-1-phosphate.</text>
</comment>
<comment type="pathway">
    <text evidence="1 9">Purine metabolism; purine nucleoside salvage.</text>
</comment>
<dbReference type="Proteomes" id="UP000436911">
    <property type="component" value="Unassembled WGS sequence"/>
</dbReference>
<keyword evidence="6 9" id="KW-0328">Glycosyltransferase</keyword>
<reference evidence="12 13" key="1">
    <citation type="submission" date="2018-08" db="EMBL/GenBank/DDBJ databases">
        <title>Genome sequencing of Agrobacterium vitis strain ICMP 10754.</title>
        <authorList>
            <person name="Visnovsky S.B."/>
            <person name="Pitman A.R."/>
        </authorList>
    </citation>
    <scope>NUCLEOTIDE SEQUENCE [LARGE SCALE GENOMIC DNA]</scope>
    <source>
        <strain evidence="12 13">ICMP 10754</strain>
    </source>
</reference>
<dbReference type="GO" id="GO:0004731">
    <property type="term" value="F:purine-nucleoside phosphorylase activity"/>
    <property type="evidence" value="ECO:0007669"/>
    <property type="project" value="UniProtKB-EC"/>
</dbReference>
<feature type="binding site" evidence="10">
    <location>
        <position position="185"/>
    </location>
    <ligand>
        <name>a purine D-ribonucleoside</name>
        <dbReference type="ChEBI" id="CHEBI:142355"/>
    </ligand>
</feature>
<evidence type="ECO:0000256" key="7">
    <source>
        <dbReference type="ARBA" id="ARBA00022679"/>
    </source>
</evidence>
<dbReference type="Gene3D" id="3.40.50.1580">
    <property type="entry name" value="Nucleoside phosphorylase domain"/>
    <property type="match status" value="1"/>
</dbReference>
<evidence type="ECO:0000256" key="5">
    <source>
        <dbReference type="ARBA" id="ARBA00013834"/>
    </source>
</evidence>
<evidence type="ECO:0000256" key="10">
    <source>
        <dbReference type="PIRSR" id="PIRSR000477-2"/>
    </source>
</evidence>
<dbReference type="PANTHER" id="PTHR11904:SF9">
    <property type="entry name" value="PURINE NUCLEOSIDE PHOSPHORYLASE-RELATED"/>
    <property type="match status" value="1"/>
</dbReference>
<dbReference type="SUPFAM" id="SSF53167">
    <property type="entry name" value="Purine and uridine phosphorylases"/>
    <property type="match status" value="1"/>
</dbReference>
<evidence type="ECO:0000313" key="12">
    <source>
        <dbReference type="EMBL" id="KAA3528382.1"/>
    </source>
</evidence>
<comment type="caution">
    <text evidence="12">The sequence shown here is derived from an EMBL/GenBank/DDBJ whole genome shotgun (WGS) entry which is preliminary data.</text>
</comment>
<evidence type="ECO:0000256" key="6">
    <source>
        <dbReference type="ARBA" id="ARBA00022676"/>
    </source>
</evidence>
<feature type="binding site" evidence="10">
    <location>
        <position position="227"/>
    </location>
    <ligand>
        <name>a purine D-ribonucleoside</name>
        <dbReference type="ChEBI" id="CHEBI:142355"/>
    </ligand>
</feature>
<dbReference type="NCBIfam" id="NF006054">
    <property type="entry name" value="PRK08202.1"/>
    <property type="match status" value="1"/>
</dbReference>
<dbReference type="InterPro" id="IPR011269">
    <property type="entry name" value="PUNP"/>
</dbReference>
<comment type="similarity">
    <text evidence="2 9">Belongs to the PNP/MTAP phosphorylase family.</text>
</comment>
<dbReference type="InterPro" id="IPR000845">
    <property type="entry name" value="Nucleoside_phosphorylase_d"/>
</dbReference>
<dbReference type="GeneID" id="60681172"/>
<organism evidence="12 13">
    <name type="scientific">Agrobacterium vitis</name>
    <name type="common">Rhizobium vitis</name>
    <dbReference type="NCBI Taxonomy" id="373"/>
    <lineage>
        <taxon>Bacteria</taxon>
        <taxon>Pseudomonadati</taxon>
        <taxon>Pseudomonadota</taxon>
        <taxon>Alphaproteobacteria</taxon>
        <taxon>Hyphomicrobiales</taxon>
        <taxon>Rhizobiaceae</taxon>
        <taxon>Rhizobium/Agrobacterium group</taxon>
        <taxon>Agrobacterium</taxon>
    </lineage>
</organism>
<dbReference type="CDD" id="cd09009">
    <property type="entry name" value="PNP-EcPNPII_like"/>
    <property type="match status" value="1"/>
</dbReference>
<feature type="binding site" evidence="10">
    <location>
        <position position="108"/>
    </location>
    <ligand>
        <name>phosphate</name>
        <dbReference type="ChEBI" id="CHEBI:43474"/>
    </ligand>
</feature>
<sequence>MTPAVDLLIDRLNGLLPRIAIVLGSGLGGLVDEVENAVRIPFADIPGFPQGGVSGHAKELVAGLFAGQPIIMLAGRVHYYEAGDAAAMRLPIETLAALGVTTLILTNAAGSLRADMPPGSVMQITDHINFSGRNPLIGEVGDGRFVGMTQAYDGELAEAMRRAADAEDISLSSGVYMWFSGPSFETPAEIRMARTLGADAVGMSTVPEVILARFFGLKVAAASVITNYGAGMTGAELSHEETKDMAPIGGRRLAAILKRMIVHGGADLG</sequence>
<evidence type="ECO:0000256" key="2">
    <source>
        <dbReference type="ARBA" id="ARBA00006751"/>
    </source>
</evidence>
<dbReference type="PANTHER" id="PTHR11904">
    <property type="entry name" value="METHYLTHIOADENOSINE/PURINE NUCLEOSIDE PHOSPHORYLASE"/>
    <property type="match status" value="1"/>
</dbReference>
<dbReference type="NCBIfam" id="TIGR01697">
    <property type="entry name" value="PNPH-PUNA-XAPA"/>
    <property type="match status" value="1"/>
</dbReference>
<dbReference type="InterPro" id="IPR011268">
    <property type="entry name" value="Purine_phosphorylase"/>
</dbReference>
<evidence type="ECO:0000256" key="8">
    <source>
        <dbReference type="ARBA" id="ARBA00031036"/>
    </source>
</evidence>
<dbReference type="OrthoDB" id="1523230at2"/>
<feature type="binding site" evidence="10">
    <location>
        <position position="204"/>
    </location>
    <ligand>
        <name>phosphate</name>
        <dbReference type="ChEBI" id="CHEBI:43474"/>
    </ligand>
</feature>
<protein>
    <recommendedName>
        <fullName evidence="5 9">Purine nucleoside phosphorylase</fullName>
        <ecNumber evidence="4 9">2.4.2.1</ecNumber>
    </recommendedName>
    <alternativeName>
        <fullName evidence="8 9">Inosine-guanosine phosphorylase</fullName>
    </alternativeName>
</protein>
<evidence type="ECO:0000256" key="4">
    <source>
        <dbReference type="ARBA" id="ARBA00011886"/>
    </source>
</evidence>
<gene>
    <name evidence="12" type="ORF">DXT89_10215</name>
</gene>
<feature type="binding site" evidence="10">
    <location>
        <begin position="76"/>
        <end position="78"/>
    </location>
    <ligand>
        <name>phosphate</name>
        <dbReference type="ChEBI" id="CHEBI:43474"/>
    </ligand>
</feature>
<dbReference type="UniPathway" id="UPA00606"/>
<feature type="domain" description="Nucleoside phosphorylase" evidence="11">
    <location>
        <begin position="18"/>
        <end position="261"/>
    </location>
</feature>